<proteinExistence type="predicted"/>
<organism evidence="1 2">
    <name type="scientific">Apolygus lucorum</name>
    <name type="common">Small green plant bug</name>
    <name type="synonym">Lygocoris lucorum</name>
    <dbReference type="NCBI Taxonomy" id="248454"/>
    <lineage>
        <taxon>Eukaryota</taxon>
        <taxon>Metazoa</taxon>
        <taxon>Ecdysozoa</taxon>
        <taxon>Arthropoda</taxon>
        <taxon>Hexapoda</taxon>
        <taxon>Insecta</taxon>
        <taxon>Pterygota</taxon>
        <taxon>Neoptera</taxon>
        <taxon>Paraneoptera</taxon>
        <taxon>Hemiptera</taxon>
        <taxon>Heteroptera</taxon>
        <taxon>Panheteroptera</taxon>
        <taxon>Cimicomorpha</taxon>
        <taxon>Miridae</taxon>
        <taxon>Mirini</taxon>
        <taxon>Apolygus</taxon>
    </lineage>
</organism>
<evidence type="ECO:0000313" key="1">
    <source>
        <dbReference type="EMBL" id="KAF6199373.1"/>
    </source>
</evidence>
<sequence>MLIPLLTVVLALSALMNTTYCDVAYRPLSAVDKKLLIQEMANAGAPGIDRFIQGTVDVEKNKVATYHFDYINYDTGRECHGVYRKFRSVDTTKIKSQRTWKCDD</sequence>
<reference evidence="1" key="1">
    <citation type="journal article" date="2021" name="Mol. Ecol. Resour.">
        <title>Apolygus lucorum genome provides insights into omnivorousness and mesophyll feeding.</title>
        <authorList>
            <person name="Liu Y."/>
            <person name="Liu H."/>
            <person name="Wang H."/>
            <person name="Huang T."/>
            <person name="Liu B."/>
            <person name="Yang B."/>
            <person name="Yin L."/>
            <person name="Li B."/>
            <person name="Zhang Y."/>
            <person name="Zhang S."/>
            <person name="Jiang F."/>
            <person name="Zhang X."/>
            <person name="Ren Y."/>
            <person name="Wang B."/>
            <person name="Wang S."/>
            <person name="Lu Y."/>
            <person name="Wu K."/>
            <person name="Fan W."/>
            <person name="Wang G."/>
        </authorList>
    </citation>
    <scope>NUCLEOTIDE SEQUENCE</scope>
    <source>
        <strain evidence="1">12Hb</strain>
    </source>
</reference>
<evidence type="ECO:0000313" key="2">
    <source>
        <dbReference type="Proteomes" id="UP000466442"/>
    </source>
</evidence>
<comment type="caution">
    <text evidence="1">The sequence shown here is derived from an EMBL/GenBank/DDBJ whole genome shotgun (WGS) entry which is preliminary data.</text>
</comment>
<name>A0A6A4J6M3_APOLU</name>
<keyword evidence="2" id="KW-1185">Reference proteome</keyword>
<dbReference type="EMBL" id="WIXP02000015">
    <property type="protein sequence ID" value="KAF6199373.1"/>
    <property type="molecule type" value="Genomic_DNA"/>
</dbReference>
<dbReference type="AlphaFoldDB" id="A0A6A4J6M3"/>
<evidence type="ECO:0008006" key="3">
    <source>
        <dbReference type="Google" id="ProtNLM"/>
    </source>
</evidence>
<dbReference type="Proteomes" id="UP000466442">
    <property type="component" value="Unassembled WGS sequence"/>
</dbReference>
<gene>
    <name evidence="1" type="ORF">GE061_007399</name>
</gene>
<protein>
    <recommendedName>
        <fullName evidence="3">Cystatin domain-containing protein</fullName>
    </recommendedName>
</protein>
<accession>A0A6A4J6M3</accession>